<keyword evidence="1" id="KW-1133">Transmembrane helix</keyword>
<gene>
    <name evidence="2" type="ORF">K8V20_10725</name>
</gene>
<reference evidence="2" key="2">
    <citation type="submission" date="2021-09" db="EMBL/GenBank/DDBJ databases">
        <authorList>
            <person name="Gilroy R."/>
        </authorList>
    </citation>
    <scope>NUCLEOTIDE SEQUENCE</scope>
    <source>
        <strain evidence="2">ChiBcec21-2208</strain>
    </source>
</reference>
<protein>
    <submittedName>
        <fullName evidence="2">Uncharacterized protein</fullName>
    </submittedName>
</protein>
<organism evidence="2 3">
    <name type="scientific">Subdoligranulum variabile</name>
    <dbReference type="NCBI Taxonomy" id="214851"/>
    <lineage>
        <taxon>Bacteria</taxon>
        <taxon>Bacillati</taxon>
        <taxon>Bacillota</taxon>
        <taxon>Clostridia</taxon>
        <taxon>Eubacteriales</taxon>
        <taxon>Oscillospiraceae</taxon>
        <taxon>Subdoligranulum</taxon>
    </lineage>
</organism>
<evidence type="ECO:0000313" key="3">
    <source>
        <dbReference type="Proteomes" id="UP000782880"/>
    </source>
</evidence>
<keyword evidence="1" id="KW-0472">Membrane</keyword>
<dbReference type="Proteomes" id="UP000782880">
    <property type="component" value="Unassembled WGS sequence"/>
</dbReference>
<feature type="transmembrane region" description="Helical" evidence="1">
    <location>
        <begin position="45"/>
        <end position="65"/>
    </location>
</feature>
<accession>A0A921INA2</accession>
<feature type="transmembrane region" description="Helical" evidence="1">
    <location>
        <begin position="71"/>
        <end position="89"/>
    </location>
</feature>
<name>A0A921INA2_9FIRM</name>
<evidence type="ECO:0000313" key="2">
    <source>
        <dbReference type="EMBL" id="HJG29100.1"/>
    </source>
</evidence>
<feature type="transmembrane region" description="Helical" evidence="1">
    <location>
        <begin position="6"/>
        <end position="24"/>
    </location>
</feature>
<sequence>MSVITLWVISVFWILYGIAGLLGFENLPEKYKYKSWTSDYIRMNGICKLLLGVGWFILGFVLRAFSLSLPLQWGLGLLFALPAVGYGLYADRKTKDWRRQANREWREKNKNR</sequence>
<comment type="caution">
    <text evidence="2">The sequence shown here is derived from an EMBL/GenBank/DDBJ whole genome shotgun (WGS) entry which is preliminary data.</text>
</comment>
<evidence type="ECO:0000256" key="1">
    <source>
        <dbReference type="SAM" id="Phobius"/>
    </source>
</evidence>
<dbReference type="EMBL" id="DYVE01000276">
    <property type="protein sequence ID" value="HJG29100.1"/>
    <property type="molecule type" value="Genomic_DNA"/>
</dbReference>
<keyword evidence="1" id="KW-0812">Transmembrane</keyword>
<dbReference type="AlphaFoldDB" id="A0A921INA2"/>
<proteinExistence type="predicted"/>
<reference evidence="2" key="1">
    <citation type="journal article" date="2021" name="PeerJ">
        <title>Extensive microbial diversity within the chicken gut microbiome revealed by metagenomics and culture.</title>
        <authorList>
            <person name="Gilroy R."/>
            <person name="Ravi A."/>
            <person name="Getino M."/>
            <person name="Pursley I."/>
            <person name="Horton D.L."/>
            <person name="Alikhan N.F."/>
            <person name="Baker D."/>
            <person name="Gharbi K."/>
            <person name="Hall N."/>
            <person name="Watson M."/>
            <person name="Adriaenssens E.M."/>
            <person name="Foster-Nyarko E."/>
            <person name="Jarju S."/>
            <person name="Secka A."/>
            <person name="Antonio M."/>
            <person name="Oren A."/>
            <person name="Chaudhuri R.R."/>
            <person name="La Ragione R."/>
            <person name="Hildebrand F."/>
            <person name="Pallen M.J."/>
        </authorList>
    </citation>
    <scope>NUCLEOTIDE SEQUENCE</scope>
    <source>
        <strain evidence="2">ChiBcec21-2208</strain>
    </source>
</reference>